<accession>A0A1R0H104</accession>
<proteinExistence type="predicted"/>
<keyword evidence="3" id="KW-1185">Reference proteome</keyword>
<name>A0A1R0H104_9FUNG</name>
<dbReference type="Proteomes" id="UP000187455">
    <property type="component" value="Unassembled WGS sequence"/>
</dbReference>
<dbReference type="EMBL" id="LSSL01001224">
    <property type="protein sequence ID" value="OLY82828.1"/>
    <property type="molecule type" value="Genomic_DNA"/>
</dbReference>
<comment type="caution">
    <text evidence="2">The sequence shown here is derived from an EMBL/GenBank/DDBJ whole genome shotgun (WGS) entry which is preliminary data.</text>
</comment>
<reference evidence="2 3" key="1">
    <citation type="journal article" date="2016" name="Mol. Biol. Evol.">
        <title>Genome-Wide Survey of Gut Fungi (Harpellales) Reveals the First Horizontally Transferred Ubiquitin Gene from a Mosquito Host.</title>
        <authorList>
            <person name="Wang Y."/>
            <person name="White M.M."/>
            <person name="Kvist S."/>
            <person name="Moncalvo J.M."/>
        </authorList>
    </citation>
    <scope>NUCLEOTIDE SEQUENCE [LARGE SCALE GENOMIC DNA]</scope>
    <source>
        <strain evidence="2 3">ALG-7-W6</strain>
    </source>
</reference>
<feature type="compositionally biased region" description="Basic and acidic residues" evidence="1">
    <location>
        <begin position="92"/>
        <end position="104"/>
    </location>
</feature>
<dbReference type="AlphaFoldDB" id="A0A1R0H104"/>
<feature type="compositionally biased region" description="Basic and acidic residues" evidence="1">
    <location>
        <begin position="55"/>
        <end position="77"/>
    </location>
</feature>
<evidence type="ECO:0000313" key="2">
    <source>
        <dbReference type="EMBL" id="OLY82828.1"/>
    </source>
</evidence>
<feature type="region of interest" description="Disordered" evidence="1">
    <location>
        <begin position="55"/>
        <end position="109"/>
    </location>
</feature>
<gene>
    <name evidence="2" type="ORF">AYI68_g3045</name>
</gene>
<feature type="compositionally biased region" description="Low complexity" evidence="1">
    <location>
        <begin position="80"/>
        <end position="91"/>
    </location>
</feature>
<evidence type="ECO:0000313" key="3">
    <source>
        <dbReference type="Proteomes" id="UP000187455"/>
    </source>
</evidence>
<protein>
    <submittedName>
        <fullName evidence="2">Uncharacterized protein</fullName>
    </submittedName>
</protein>
<evidence type="ECO:0000256" key="1">
    <source>
        <dbReference type="SAM" id="MobiDB-lite"/>
    </source>
</evidence>
<organism evidence="2 3">
    <name type="scientific">Smittium mucronatum</name>
    <dbReference type="NCBI Taxonomy" id="133383"/>
    <lineage>
        <taxon>Eukaryota</taxon>
        <taxon>Fungi</taxon>
        <taxon>Fungi incertae sedis</taxon>
        <taxon>Zoopagomycota</taxon>
        <taxon>Kickxellomycotina</taxon>
        <taxon>Harpellomycetes</taxon>
        <taxon>Harpellales</taxon>
        <taxon>Legeriomycetaceae</taxon>
        <taxon>Smittium</taxon>
    </lineage>
</organism>
<sequence length="355" mass="39827">MLIPLPEKLADIDWALLEKNMEEDKSLNKSKNLTKYRVRLNVNGPKKRKILQILEDKDPKIDKNSTRQPDKNLDKNHTVNNSNISDNSIENGIKDRNFKGDIKSPQKQSIKTIETPKRRRVLTDIDTSSLGVSKSLSNYGRSDSVSTASPFSKSIFSTPELKGNAIRGEKRSPKKENLPMGLGDLAHRETVLGKKYKHMGDRGSNYSKHETLVCYFESLVCFNKSFWYGEGQDGLESQITGWESIFGIGKFLYAKCVGEGSDFARILGQLTSLLMASVTFIAGQRRLSLAAQQNGGDGNNTRLAYEHFQSSSEWMQNLLPAFEHTAVPETVESVQRIEIKGPDGGWEIRGTRCVH</sequence>